<feature type="transmembrane region" description="Helical" evidence="1">
    <location>
        <begin position="209"/>
        <end position="229"/>
    </location>
</feature>
<dbReference type="EMBL" id="CAADFE010000066">
    <property type="protein sequence ID" value="VFJ74807.1"/>
    <property type="molecule type" value="Genomic_DNA"/>
</dbReference>
<sequence length="245" mass="27276">MPRVHYATGPGATVCLLLVFLIGVATCIATMVLFYLAEPAHFAKRLPYITHAAGSEAGFSLFTTGMLLTTACILRSVHLVVTLHTRAISHFSPDDFRQGRWRWWKNLLWVLGMLFGLSLCGTVLSRGSLHVHFSLAFFVTITLCFFVDLLLVKAIGRIAAGGYPPAVGGWMWLRRAITGTLFVCGILMAIFYYGKAYLPGWLVPQAHNIYAVIEYLFAFLAFGYSGAYFRDALRARGFFSRAETR</sequence>
<organism evidence="3">
    <name type="scientific">Candidatus Kentrum sp. FW</name>
    <dbReference type="NCBI Taxonomy" id="2126338"/>
    <lineage>
        <taxon>Bacteria</taxon>
        <taxon>Pseudomonadati</taxon>
        <taxon>Pseudomonadota</taxon>
        <taxon>Gammaproteobacteria</taxon>
        <taxon>Candidatus Kentrum</taxon>
    </lineage>
</organism>
<evidence type="ECO:0000313" key="3">
    <source>
        <dbReference type="EMBL" id="VFJ74807.1"/>
    </source>
</evidence>
<gene>
    <name evidence="3" type="ORF">BECKFW1821C_GA0114237_106611</name>
</gene>
<accession>A0A450TYL1</accession>
<keyword evidence="1" id="KW-1133">Transmembrane helix</keyword>
<dbReference type="AlphaFoldDB" id="A0A450TYL1"/>
<feature type="transmembrane region" description="Helical" evidence="1">
    <location>
        <begin position="107"/>
        <end position="125"/>
    </location>
</feature>
<feature type="transmembrane region" description="Helical" evidence="1">
    <location>
        <begin position="172"/>
        <end position="194"/>
    </location>
</feature>
<keyword evidence="1" id="KW-0812">Transmembrane</keyword>
<feature type="domain" description="CWH43-like N-terminal" evidence="2">
    <location>
        <begin position="17"/>
        <end position="231"/>
    </location>
</feature>
<evidence type="ECO:0000256" key="1">
    <source>
        <dbReference type="SAM" id="Phobius"/>
    </source>
</evidence>
<dbReference type="Pfam" id="PF10277">
    <property type="entry name" value="Frag1"/>
    <property type="match status" value="1"/>
</dbReference>
<keyword evidence="1" id="KW-0472">Membrane</keyword>
<feature type="transmembrane region" description="Helical" evidence="1">
    <location>
        <begin position="12"/>
        <end position="37"/>
    </location>
</feature>
<proteinExistence type="predicted"/>
<reference evidence="3" key="1">
    <citation type="submission" date="2019-02" db="EMBL/GenBank/DDBJ databases">
        <authorList>
            <person name="Gruber-Vodicka R. H."/>
            <person name="Seah K. B. B."/>
        </authorList>
    </citation>
    <scope>NUCLEOTIDE SEQUENCE</scope>
    <source>
        <strain evidence="3">BECK_BZ131</strain>
    </source>
</reference>
<feature type="transmembrane region" description="Helical" evidence="1">
    <location>
        <begin position="131"/>
        <end position="151"/>
    </location>
</feature>
<feature type="transmembrane region" description="Helical" evidence="1">
    <location>
        <begin position="57"/>
        <end position="81"/>
    </location>
</feature>
<dbReference type="InterPro" id="IPR019402">
    <property type="entry name" value="CWH43_N"/>
</dbReference>
<name>A0A450TYL1_9GAMM</name>
<protein>
    <submittedName>
        <fullName evidence="3">Frag1/DRAM/Sfk1 family protein</fullName>
    </submittedName>
</protein>
<evidence type="ECO:0000259" key="2">
    <source>
        <dbReference type="Pfam" id="PF10277"/>
    </source>
</evidence>